<dbReference type="InterPro" id="IPR003591">
    <property type="entry name" value="Leu-rich_rpt_typical-subtyp"/>
</dbReference>
<dbReference type="InterPro" id="IPR032675">
    <property type="entry name" value="LRR_dom_sf"/>
</dbReference>
<organism evidence="6">
    <name type="scientific">Rhipicephalus appendiculatus</name>
    <name type="common">Brown ear tick</name>
    <dbReference type="NCBI Taxonomy" id="34631"/>
    <lineage>
        <taxon>Eukaryota</taxon>
        <taxon>Metazoa</taxon>
        <taxon>Ecdysozoa</taxon>
        <taxon>Arthropoda</taxon>
        <taxon>Chelicerata</taxon>
        <taxon>Arachnida</taxon>
        <taxon>Acari</taxon>
        <taxon>Parasitiformes</taxon>
        <taxon>Ixodida</taxon>
        <taxon>Ixodoidea</taxon>
        <taxon>Ixodidae</taxon>
        <taxon>Rhipicephalinae</taxon>
        <taxon>Rhipicephalus</taxon>
        <taxon>Rhipicephalus</taxon>
    </lineage>
</organism>
<dbReference type="PRINTS" id="PR00019">
    <property type="entry name" value="LEURICHRPT"/>
</dbReference>
<dbReference type="PANTHER" id="PTHR24366:SF96">
    <property type="entry name" value="LEUCINE RICH REPEAT CONTAINING 53"/>
    <property type="match status" value="1"/>
</dbReference>
<dbReference type="Gene3D" id="3.80.10.10">
    <property type="entry name" value="Ribonuclease Inhibitor"/>
    <property type="match status" value="3"/>
</dbReference>
<keyword evidence="5" id="KW-0732">Signal</keyword>
<name>A0A131YXP1_RHIAP</name>
<keyword evidence="4" id="KW-1133">Transmembrane helix</keyword>
<keyword evidence="4" id="KW-0472">Membrane</keyword>
<feature type="chain" id="PRO_5007286306" evidence="5">
    <location>
        <begin position="19"/>
        <end position="854"/>
    </location>
</feature>
<dbReference type="SUPFAM" id="SSF52058">
    <property type="entry name" value="L domain-like"/>
    <property type="match status" value="1"/>
</dbReference>
<dbReference type="InterPro" id="IPR001611">
    <property type="entry name" value="Leu-rich_rpt"/>
</dbReference>
<dbReference type="AlphaFoldDB" id="A0A131YXP1"/>
<dbReference type="EMBL" id="GEDV01004594">
    <property type="protein sequence ID" value="JAP83963.1"/>
    <property type="molecule type" value="Transcribed_RNA"/>
</dbReference>
<proteinExistence type="predicted"/>
<dbReference type="Pfam" id="PF13855">
    <property type="entry name" value="LRR_8"/>
    <property type="match status" value="2"/>
</dbReference>
<feature type="transmembrane region" description="Helical" evidence="4">
    <location>
        <begin position="770"/>
        <end position="791"/>
    </location>
</feature>
<keyword evidence="4" id="KW-0812">Transmembrane</keyword>
<evidence type="ECO:0000256" key="5">
    <source>
        <dbReference type="SAM" id="SignalP"/>
    </source>
</evidence>
<reference evidence="6" key="1">
    <citation type="journal article" date="2016" name="Ticks Tick Borne Dis.">
        <title>De novo assembly and annotation of the salivary gland transcriptome of Rhipicephalus appendiculatus male and female ticks during blood feeding.</title>
        <authorList>
            <person name="de Castro M.H."/>
            <person name="de Klerk D."/>
            <person name="Pienaar R."/>
            <person name="Latif A.A."/>
            <person name="Rees D.J."/>
            <person name="Mans B.J."/>
        </authorList>
    </citation>
    <scope>NUCLEOTIDE SEQUENCE</scope>
    <source>
        <tissue evidence="6">Salivary glands</tissue>
    </source>
</reference>
<evidence type="ECO:0000313" key="6">
    <source>
        <dbReference type="EMBL" id="JAP83963.1"/>
    </source>
</evidence>
<evidence type="ECO:0000256" key="1">
    <source>
        <dbReference type="ARBA" id="ARBA00022614"/>
    </source>
</evidence>
<feature type="signal peptide" evidence="5">
    <location>
        <begin position="1"/>
        <end position="18"/>
    </location>
</feature>
<keyword evidence="2" id="KW-0677">Repeat</keyword>
<sequence>MASRAVWLVMLLLNVADAQTSTTLSATDPTITDAPASTPASHEEVNLNCTFISPLLDCHGEQTHVPLLPLVSEKLSKAVQSGSPITELFLAIKSLGSLENGSMVLENIEKLQVVRSNISTVLPGAFVKATALHALDLSENKLALVPSSALQDLSSLTSLNLSNNLITELTEDTFMNLRSLRTLSLERNEVSTIAVGTFYQMEHLEDLNLSHNKLSAFDSNAFGKTALKTLRLSSNHLTSVSLENSLGSLKHLNLDHNNLTSATMKLDLPSLTSLNASYNALDQPKFFSLVSLQTLSISHNPMTMLSRSWLEPLQKLETLDASWCKLKKINSQSLSQIGSLRLLNLSNNEIDAVDSTAFVGLHSLATLDLSNNSLTYINQNHTADLKQLEHIDLSRNSIEYIFAGAFAHSPRLRIINLNENLLDCGCELQGFGIFLKHGNFSEETLSSAVCDDRTRISAFDFDALQCPTESVPITETSLSTTSIPEITTSATSELNVTQPTTPVPFNGHLTLVNVEQYNDTLSVTWNAHSVSDRLDKLRCLMTVVIIGAKMRTDLPTSCPPSSQNRTFRIFKTKPGVKYEVCLVAFRNETEVVRSCSIVNTTDIKSTPPVTVPTTAQVNATGPYESTTAVTLNETSVATTEKEIKTPVLKADKGDFLYHLRFHSDLLAGHRLIVRWHFLPPFPTQSNCHFNVTVLSNKDPLTQTEAPCYTSGQVVVAHVSEDSDYDVCFSQMVLNIPADCHEIVPAKLAYNSDIAVGAAATGSQRLTRIPVALLIMIAALAVIAILAIALFVHRRLRKRAIARRKAGESVFHLQLNRRSGTYMVQDATEARTTLTSSVSHDGTKMSQRASSIDEL</sequence>
<dbReference type="PANTHER" id="PTHR24366">
    <property type="entry name" value="IG(IMMUNOGLOBULIN) AND LRR(LEUCINE RICH REPEAT) DOMAINS"/>
    <property type="match status" value="1"/>
</dbReference>
<evidence type="ECO:0000256" key="4">
    <source>
        <dbReference type="SAM" id="Phobius"/>
    </source>
</evidence>
<evidence type="ECO:0000256" key="2">
    <source>
        <dbReference type="ARBA" id="ARBA00022737"/>
    </source>
</evidence>
<dbReference type="PROSITE" id="PS51450">
    <property type="entry name" value="LRR"/>
    <property type="match status" value="4"/>
</dbReference>
<protein>
    <submittedName>
        <fullName evidence="6">Leucine rich repeat (LRR) protein</fullName>
    </submittedName>
</protein>
<keyword evidence="1" id="KW-0433">Leucine-rich repeat</keyword>
<evidence type="ECO:0000256" key="3">
    <source>
        <dbReference type="SAM" id="MobiDB-lite"/>
    </source>
</evidence>
<feature type="region of interest" description="Disordered" evidence="3">
    <location>
        <begin position="832"/>
        <end position="854"/>
    </location>
</feature>
<dbReference type="SMART" id="SM00369">
    <property type="entry name" value="LRR_TYP"/>
    <property type="match status" value="12"/>
</dbReference>
<dbReference type="Pfam" id="PF00560">
    <property type="entry name" value="LRR_1"/>
    <property type="match status" value="1"/>
</dbReference>
<accession>A0A131YXP1</accession>
<dbReference type="FunFam" id="3.80.10.10:FF:001164">
    <property type="entry name" value="GH01279p"/>
    <property type="match status" value="1"/>
</dbReference>